<accession>A0A813C3Z4</accession>
<organism evidence="1 2">
    <name type="scientific">Symbiodinium necroappetens</name>
    <dbReference type="NCBI Taxonomy" id="1628268"/>
    <lineage>
        <taxon>Eukaryota</taxon>
        <taxon>Sar</taxon>
        <taxon>Alveolata</taxon>
        <taxon>Dinophyceae</taxon>
        <taxon>Suessiales</taxon>
        <taxon>Symbiodiniaceae</taxon>
        <taxon>Symbiodinium</taxon>
    </lineage>
</organism>
<evidence type="ECO:0000313" key="1">
    <source>
        <dbReference type="EMBL" id="CAE7938588.1"/>
    </source>
</evidence>
<protein>
    <submittedName>
        <fullName evidence="1">Adck1 protein</fullName>
    </submittedName>
</protein>
<comment type="caution">
    <text evidence="1">The sequence shown here is derived from an EMBL/GenBank/DDBJ whole genome shotgun (WGS) entry which is preliminary data.</text>
</comment>
<sequence length="96" mass="10825">MPPGTRYIHCEKSIAADPIGDLFGRVEKQARIPSGPNGKEQVDPRWVKDNIPFCGEAYLAHVRYGTDSENSLDRPDLKSRSFFRFLENKGYPLLGS</sequence>
<keyword evidence="2" id="KW-1185">Reference proteome</keyword>
<dbReference type="OrthoDB" id="191723at2759"/>
<dbReference type="AlphaFoldDB" id="A0A813C3Z4"/>
<proteinExistence type="predicted"/>
<name>A0A813C3Z4_9DINO</name>
<gene>
    <name evidence="1" type="primary">adck1</name>
    <name evidence="1" type="ORF">SNEC2469_LOCUS33209</name>
</gene>
<reference evidence="1" key="1">
    <citation type="submission" date="2021-02" db="EMBL/GenBank/DDBJ databases">
        <authorList>
            <person name="Dougan E. K."/>
            <person name="Rhodes N."/>
            <person name="Thang M."/>
            <person name="Chan C."/>
        </authorList>
    </citation>
    <scope>NUCLEOTIDE SEQUENCE</scope>
</reference>
<evidence type="ECO:0000313" key="2">
    <source>
        <dbReference type="Proteomes" id="UP000601435"/>
    </source>
</evidence>
<dbReference type="Proteomes" id="UP000601435">
    <property type="component" value="Unassembled WGS sequence"/>
</dbReference>
<dbReference type="EMBL" id="CAJNJA010086641">
    <property type="protein sequence ID" value="CAE7938588.1"/>
    <property type="molecule type" value="Genomic_DNA"/>
</dbReference>